<evidence type="ECO:0000256" key="2">
    <source>
        <dbReference type="ARBA" id="ARBA00022692"/>
    </source>
</evidence>
<keyword evidence="9" id="KW-1185">Reference proteome</keyword>
<dbReference type="InterPro" id="IPR014710">
    <property type="entry name" value="RmlC-like_jellyroll"/>
</dbReference>
<dbReference type="EMBL" id="CAIX01000131">
    <property type="protein sequence ID" value="CCI10183.1"/>
    <property type="molecule type" value="Genomic_DNA"/>
</dbReference>
<feature type="transmembrane region" description="Helical" evidence="6">
    <location>
        <begin position="261"/>
        <end position="283"/>
    </location>
</feature>
<comment type="caution">
    <text evidence="8">The sequence shown here is derived from an EMBL/GenBank/DDBJ whole genome shotgun (WGS) entry which is preliminary data.</text>
</comment>
<dbReference type="SUPFAM" id="SSF52091">
    <property type="entry name" value="SpoIIaa-like"/>
    <property type="match status" value="1"/>
</dbReference>
<dbReference type="STRING" id="65357.A0A024FSZ5"/>
<dbReference type="OrthoDB" id="409725at2759"/>
<gene>
    <name evidence="8" type="ORF">BN9_074940</name>
</gene>
<name>A0A024FSZ5_9STRA</name>
<sequence length="843" mass="93493">MLSGIVITIVICPCLLGFSTIIFSHHDFAPFLPLLIKLVYVSSIVHQLVITILSPVHFAIAQVQDAGLIFLSIMATSIMNQLASEDVPMEKRISTVLIHLSLSSAFVGIGLIALGRFRLASFVQYLPTPVIGGYLAYIGFFLIKGGLSLMTNVHVTGPSTWLSLLTYHNVSLMGPGIIYGIALSILTNRFGNVSVFPCCVISMPIVFFVLVYLSGSSLQDARVHGYLAPDEKGVSLTEMYHLFDFKSIQWHAMFPAQIPTILSMFIVISFASSLDIAAICMGTGVNLNYNQQLQVVGYSNFFSGITGGYTGSYIFSQTLFASRFQLGGSQAPLTRVIGLTLIICESFIVSMRFSLMSVIPKFLFGSVMIYIGIELLRAWLVDVYTKLLASEYFVVVFTFIGLNVFGVEIGLTSGIAVAAFSFILEYSRNQEVRTIQKSSNVIRSMQQYNLLHGRHESPSSSQDLAHPALSSRPIITIQLQGHIFFGSATKIQSCVKRLVYVEQSKGGHETVDPEQLPLLQCDAKNETGPLVDLKGSPCIDIDQERTQSVVFDFSAVTGMDATAARSCFFVLKSLFHRHDIRVVYCGMNAEIEALLRANDVISSNWSKDTPFHPGNTSEGHVTTDLDSALEWCEENIIFNKAPDFYIASHKRKLSLFSILQAYLPAEKQIYLSRNFESDQLEDIFKVQTWEKSQQIFGIGDHPIGWYVLLRGQISLFSRSTLTRSNSPPSLVSRQSGRYTSTSQTRSTVDQSLSNLLDSSHSCEWLQLFGRVHAGCVFGDLDFVLQQPRQTAAVVTCDNTITALITRDKLTFLETNRIELAFILQHIMMRASYIPMADKLHSNV</sequence>
<keyword evidence="2 6" id="KW-0812">Transmembrane</keyword>
<dbReference type="Gene3D" id="3.30.750.24">
    <property type="entry name" value="STAS domain"/>
    <property type="match status" value="1"/>
</dbReference>
<feature type="transmembrane region" description="Helical" evidence="6">
    <location>
        <begin position="167"/>
        <end position="186"/>
    </location>
</feature>
<dbReference type="InterPro" id="IPR052706">
    <property type="entry name" value="Membrane-Transporter-like"/>
</dbReference>
<dbReference type="AlphaFoldDB" id="A0A024FSZ5"/>
<feature type="transmembrane region" description="Helical" evidence="6">
    <location>
        <begin position="34"/>
        <end position="54"/>
    </location>
</feature>
<evidence type="ECO:0000256" key="4">
    <source>
        <dbReference type="ARBA" id="ARBA00023136"/>
    </source>
</evidence>
<dbReference type="Gene3D" id="2.60.120.10">
    <property type="entry name" value="Jelly Rolls"/>
    <property type="match status" value="1"/>
</dbReference>
<feature type="transmembrane region" description="Helical" evidence="6">
    <location>
        <begin position="96"/>
        <end position="114"/>
    </location>
</feature>
<dbReference type="Pfam" id="PF01740">
    <property type="entry name" value="STAS"/>
    <property type="match status" value="1"/>
</dbReference>
<feature type="transmembrane region" description="Helical" evidence="6">
    <location>
        <begin position="295"/>
        <end position="316"/>
    </location>
</feature>
<dbReference type="GO" id="GO:0016020">
    <property type="term" value="C:membrane"/>
    <property type="evidence" value="ECO:0007669"/>
    <property type="project" value="UniProtKB-SubCell"/>
</dbReference>
<keyword evidence="3 6" id="KW-1133">Transmembrane helix</keyword>
<feature type="transmembrane region" description="Helical" evidence="6">
    <location>
        <begin position="66"/>
        <end position="84"/>
    </location>
</feature>
<evidence type="ECO:0000313" key="8">
    <source>
        <dbReference type="EMBL" id="CCI10183.1"/>
    </source>
</evidence>
<organism evidence="8 9">
    <name type="scientific">Albugo candida</name>
    <dbReference type="NCBI Taxonomy" id="65357"/>
    <lineage>
        <taxon>Eukaryota</taxon>
        <taxon>Sar</taxon>
        <taxon>Stramenopiles</taxon>
        <taxon>Oomycota</taxon>
        <taxon>Peronosporomycetes</taxon>
        <taxon>Albuginales</taxon>
        <taxon>Albuginaceae</taxon>
        <taxon>Albugo</taxon>
    </lineage>
</organism>
<feature type="transmembrane region" description="Helical" evidence="6">
    <location>
        <begin position="362"/>
        <end position="380"/>
    </location>
</feature>
<dbReference type="Proteomes" id="UP000053237">
    <property type="component" value="Unassembled WGS sequence"/>
</dbReference>
<dbReference type="CDD" id="cd07042">
    <property type="entry name" value="STAS_SulP_like_sulfate_transporter"/>
    <property type="match status" value="1"/>
</dbReference>
<dbReference type="PROSITE" id="PS50801">
    <property type="entry name" value="STAS"/>
    <property type="match status" value="1"/>
</dbReference>
<evidence type="ECO:0000259" key="7">
    <source>
        <dbReference type="PROSITE" id="PS50801"/>
    </source>
</evidence>
<dbReference type="InParanoid" id="A0A024FSZ5"/>
<dbReference type="PANTHER" id="PTHR43310">
    <property type="entry name" value="SULFATE TRANSPORTER YBAR-RELATED"/>
    <property type="match status" value="1"/>
</dbReference>
<dbReference type="SUPFAM" id="SSF51206">
    <property type="entry name" value="cAMP-binding domain-like"/>
    <property type="match status" value="1"/>
</dbReference>
<dbReference type="InterPro" id="IPR002645">
    <property type="entry name" value="STAS_dom"/>
</dbReference>
<dbReference type="PANTHER" id="PTHR43310:SF2">
    <property type="entry name" value="SLC26A_SULP TRANSPORTER DOMAIN-CONTAINING PROTEIN"/>
    <property type="match status" value="1"/>
</dbReference>
<evidence type="ECO:0000256" key="1">
    <source>
        <dbReference type="ARBA" id="ARBA00004141"/>
    </source>
</evidence>
<dbReference type="InterPro" id="IPR018490">
    <property type="entry name" value="cNMP-bd_dom_sf"/>
</dbReference>
<dbReference type="InterPro" id="IPR036513">
    <property type="entry name" value="STAS_dom_sf"/>
</dbReference>
<evidence type="ECO:0000313" key="9">
    <source>
        <dbReference type="Proteomes" id="UP000053237"/>
    </source>
</evidence>
<dbReference type="Pfam" id="PF00916">
    <property type="entry name" value="Sulfate_transp"/>
    <property type="match status" value="1"/>
</dbReference>
<feature type="transmembrane region" description="Helical" evidence="6">
    <location>
        <begin position="392"/>
        <end position="424"/>
    </location>
</feature>
<feature type="transmembrane region" description="Helical" evidence="6">
    <location>
        <begin position="126"/>
        <end position="147"/>
    </location>
</feature>
<accession>A0A024FSZ5</accession>
<protein>
    <recommendedName>
        <fullName evidence="7">STAS domain-containing protein</fullName>
    </recommendedName>
</protein>
<evidence type="ECO:0000256" key="6">
    <source>
        <dbReference type="SAM" id="Phobius"/>
    </source>
</evidence>
<dbReference type="InterPro" id="IPR011547">
    <property type="entry name" value="SLC26A/SulP_dom"/>
</dbReference>
<feature type="region of interest" description="Disordered" evidence="5">
    <location>
        <begin position="722"/>
        <end position="745"/>
    </location>
</feature>
<feature type="domain" description="STAS" evidence="7">
    <location>
        <begin position="474"/>
        <end position="632"/>
    </location>
</feature>
<keyword evidence="4 6" id="KW-0472">Membrane</keyword>
<comment type="subcellular location">
    <subcellularLocation>
        <location evidence="1">Membrane</location>
        <topology evidence="1">Multi-pass membrane protein</topology>
    </subcellularLocation>
</comment>
<evidence type="ECO:0000256" key="3">
    <source>
        <dbReference type="ARBA" id="ARBA00022989"/>
    </source>
</evidence>
<proteinExistence type="predicted"/>
<reference evidence="8 9" key="1">
    <citation type="submission" date="2012-05" db="EMBL/GenBank/DDBJ databases">
        <title>Recombination and specialization in a pathogen metapopulation.</title>
        <authorList>
            <person name="Gardiner A."/>
            <person name="Kemen E."/>
            <person name="Schultz-Larsen T."/>
            <person name="MacLean D."/>
            <person name="Van Oosterhout C."/>
            <person name="Jones J.D.G."/>
        </authorList>
    </citation>
    <scope>NUCLEOTIDE SEQUENCE [LARGE SCALE GENOMIC DNA]</scope>
    <source>
        <strain evidence="8 9">Ac Nc2</strain>
    </source>
</reference>
<feature type="transmembrane region" description="Helical" evidence="6">
    <location>
        <begin position="193"/>
        <end position="213"/>
    </location>
</feature>
<evidence type="ECO:0000256" key="5">
    <source>
        <dbReference type="SAM" id="MobiDB-lite"/>
    </source>
</evidence>